<sequence length="156" mass="18088">MARPCKSIEGQSRHNSKEEIEKRKETESRLKGLADKIEFPPDYLTEDQKKIYIDIFKELEASQILSNLDVYILTSCSIAIDRLQYIEKIINKNPKAIMNKELMSAKDKYNKEFYRCCNELSLSPQSRAKFGSLSLKAKDESEDEVLKALLDDEDEE</sequence>
<protein>
    <submittedName>
        <fullName evidence="2">P27 family phage terminase small subunit</fullName>
    </submittedName>
</protein>
<evidence type="ECO:0000313" key="2">
    <source>
        <dbReference type="EMBL" id="MBC5640219.1"/>
    </source>
</evidence>
<accession>A0A8I0AD41</accession>
<dbReference type="RefSeq" id="WP_186835089.1">
    <property type="nucleotide sequence ID" value="NZ_JACOOQ010000010.1"/>
</dbReference>
<comment type="caution">
    <text evidence="2">The sequence shown here is derived from an EMBL/GenBank/DDBJ whole genome shotgun (WGS) entry which is preliminary data.</text>
</comment>
<gene>
    <name evidence="2" type="ORF">H8R92_07190</name>
</gene>
<dbReference type="Pfam" id="PF05119">
    <property type="entry name" value="Terminase_4"/>
    <property type="match status" value="1"/>
</dbReference>
<feature type="region of interest" description="Disordered" evidence="1">
    <location>
        <begin position="1"/>
        <end position="28"/>
    </location>
</feature>
<dbReference type="AlphaFoldDB" id="A0A8I0AD41"/>
<feature type="compositionally biased region" description="Basic and acidic residues" evidence="1">
    <location>
        <begin position="11"/>
        <end position="28"/>
    </location>
</feature>
<reference evidence="2" key="1">
    <citation type="submission" date="2020-08" db="EMBL/GenBank/DDBJ databases">
        <title>Genome public.</title>
        <authorList>
            <person name="Liu C."/>
            <person name="Sun Q."/>
        </authorList>
    </citation>
    <scope>NUCLEOTIDE SEQUENCE</scope>
    <source>
        <strain evidence="2">NSJ-42</strain>
    </source>
</reference>
<organism evidence="2 3">
    <name type="scientific">Clostridium lentum</name>
    <dbReference type="NCBI Taxonomy" id="2763037"/>
    <lineage>
        <taxon>Bacteria</taxon>
        <taxon>Bacillati</taxon>
        <taxon>Bacillota</taxon>
        <taxon>Clostridia</taxon>
        <taxon>Eubacteriales</taxon>
        <taxon>Clostridiaceae</taxon>
        <taxon>Clostridium</taxon>
    </lineage>
</organism>
<dbReference type="InterPro" id="IPR006448">
    <property type="entry name" value="Phage_term_ssu_P27"/>
</dbReference>
<evidence type="ECO:0000313" key="3">
    <source>
        <dbReference type="Proteomes" id="UP000662088"/>
    </source>
</evidence>
<name>A0A8I0AD41_9CLOT</name>
<evidence type="ECO:0000256" key="1">
    <source>
        <dbReference type="SAM" id="MobiDB-lite"/>
    </source>
</evidence>
<proteinExistence type="predicted"/>
<dbReference type="Proteomes" id="UP000662088">
    <property type="component" value="Unassembled WGS sequence"/>
</dbReference>
<dbReference type="EMBL" id="JACOOQ010000010">
    <property type="protein sequence ID" value="MBC5640219.1"/>
    <property type="molecule type" value="Genomic_DNA"/>
</dbReference>
<keyword evidence="3" id="KW-1185">Reference proteome</keyword>